<evidence type="ECO:0000313" key="1">
    <source>
        <dbReference type="EMBL" id="ERZ96201.1"/>
    </source>
</evidence>
<sequence length="88" mass="10717">LKKYVLEDYRKSWYPEIQIRKNRQSPEDSGEEEKDDQRLFFGEMSRYLYSPIKKKNVRKLSSKMSGKLTFSGHFPDTFDDNFRTFFFL</sequence>
<gene>
    <name evidence="1" type="ORF">GLOINDRAFT_12864</name>
</gene>
<name>U9SM78_RHIID</name>
<accession>U9SM78</accession>
<feature type="non-terminal residue" evidence="1">
    <location>
        <position position="1"/>
    </location>
</feature>
<dbReference type="EMBL" id="KI300643">
    <property type="protein sequence ID" value="ERZ96201.1"/>
    <property type="molecule type" value="Genomic_DNA"/>
</dbReference>
<dbReference type="AlphaFoldDB" id="U9SM78"/>
<proteinExistence type="predicted"/>
<reference evidence="1" key="1">
    <citation type="submission" date="2013-07" db="EMBL/GenBank/DDBJ databases">
        <title>The genome of an arbuscular mycorrhizal fungus provides insights into the evolution of the oldest plant symbiosis.</title>
        <authorList>
            <consortium name="DOE Joint Genome Institute"/>
            <person name="Tisserant E."/>
            <person name="Malbreil M."/>
            <person name="Kuo A."/>
            <person name="Kohler A."/>
            <person name="Symeonidi A."/>
            <person name="Balestrini R."/>
            <person name="Charron P."/>
            <person name="Duensing N."/>
            <person name="Frei-dit-Frey N."/>
            <person name="Gianinazzi-Pearson V."/>
            <person name="Gilbert B."/>
            <person name="Handa Y."/>
            <person name="Hijri M."/>
            <person name="Kaul R."/>
            <person name="Kawaguchi M."/>
            <person name="Krajinski F."/>
            <person name="Lammers P."/>
            <person name="Lapierre D."/>
            <person name="Masclaux F.G."/>
            <person name="Murat C."/>
            <person name="Morin E."/>
            <person name="Ndikumana S."/>
            <person name="Pagni M."/>
            <person name="Petitpierre D."/>
            <person name="Requena N."/>
            <person name="Rosikiewicz P."/>
            <person name="Riley R."/>
            <person name="Saito K."/>
            <person name="San Clemente H."/>
            <person name="Shapiro H."/>
            <person name="van Tuinen D."/>
            <person name="Becard G."/>
            <person name="Bonfante P."/>
            <person name="Paszkowski U."/>
            <person name="Shachar-Hill Y."/>
            <person name="Young J.P."/>
            <person name="Sanders I.R."/>
            <person name="Henrissat B."/>
            <person name="Rensing S.A."/>
            <person name="Grigoriev I.V."/>
            <person name="Corradi N."/>
            <person name="Roux C."/>
            <person name="Martin F."/>
        </authorList>
    </citation>
    <scope>NUCLEOTIDE SEQUENCE</scope>
    <source>
        <strain evidence="1">DAOM 197198</strain>
    </source>
</reference>
<organism evidence="1">
    <name type="scientific">Rhizophagus irregularis (strain DAOM 181602 / DAOM 197198 / MUCL 43194)</name>
    <name type="common">Arbuscular mycorrhizal fungus</name>
    <name type="synonym">Glomus intraradices</name>
    <dbReference type="NCBI Taxonomy" id="747089"/>
    <lineage>
        <taxon>Eukaryota</taxon>
        <taxon>Fungi</taxon>
        <taxon>Fungi incertae sedis</taxon>
        <taxon>Mucoromycota</taxon>
        <taxon>Glomeromycotina</taxon>
        <taxon>Glomeromycetes</taxon>
        <taxon>Glomerales</taxon>
        <taxon>Glomeraceae</taxon>
        <taxon>Rhizophagus</taxon>
    </lineage>
</organism>
<protein>
    <submittedName>
        <fullName evidence="1">Uncharacterized protein</fullName>
    </submittedName>
</protein>
<dbReference type="HOGENOM" id="CLU_2470261_0_0_1"/>